<evidence type="ECO:0000256" key="1">
    <source>
        <dbReference type="ARBA" id="ARBA00022741"/>
    </source>
</evidence>
<evidence type="ECO:0000256" key="3">
    <source>
        <dbReference type="ARBA" id="ARBA00023125"/>
    </source>
</evidence>
<organism evidence="5">
    <name type="scientific">bioreactor metagenome</name>
    <dbReference type="NCBI Taxonomy" id="1076179"/>
    <lineage>
        <taxon>unclassified sequences</taxon>
        <taxon>metagenomes</taxon>
        <taxon>ecological metagenomes</taxon>
    </lineage>
</organism>
<dbReference type="InterPro" id="IPR045076">
    <property type="entry name" value="MutS"/>
</dbReference>
<proteinExistence type="predicted"/>
<dbReference type="GO" id="GO:0140664">
    <property type="term" value="F:ATP-dependent DNA damage sensor activity"/>
    <property type="evidence" value="ECO:0007669"/>
    <property type="project" value="InterPro"/>
</dbReference>
<name>A0A645DE25_9ZZZZ</name>
<dbReference type="SUPFAM" id="SSF52540">
    <property type="entry name" value="P-loop containing nucleoside triphosphate hydrolases"/>
    <property type="match status" value="1"/>
</dbReference>
<dbReference type="Gene3D" id="6.10.140.430">
    <property type="match status" value="1"/>
</dbReference>
<dbReference type="AlphaFoldDB" id="A0A645DE25"/>
<dbReference type="SMART" id="SM00534">
    <property type="entry name" value="MUTSac"/>
    <property type="match status" value="1"/>
</dbReference>
<comment type="caution">
    <text evidence="5">The sequence shown here is derived from an EMBL/GenBank/DDBJ whole genome shotgun (WGS) entry which is preliminary data.</text>
</comment>
<dbReference type="Gene3D" id="3.40.50.300">
    <property type="entry name" value="P-loop containing nucleotide triphosphate hydrolases"/>
    <property type="match status" value="1"/>
</dbReference>
<keyword evidence="2" id="KW-0067">ATP-binding</keyword>
<dbReference type="PROSITE" id="PS00486">
    <property type="entry name" value="DNA_MISMATCH_REPAIR_2"/>
    <property type="match status" value="1"/>
</dbReference>
<dbReference type="InterPro" id="IPR027417">
    <property type="entry name" value="P-loop_NTPase"/>
</dbReference>
<dbReference type="Pfam" id="PF00488">
    <property type="entry name" value="MutS_V"/>
    <property type="match status" value="1"/>
</dbReference>
<reference evidence="5" key="1">
    <citation type="submission" date="2019-08" db="EMBL/GenBank/DDBJ databases">
        <authorList>
            <person name="Kucharzyk K."/>
            <person name="Murdoch R.W."/>
            <person name="Higgins S."/>
            <person name="Loffler F."/>
        </authorList>
    </citation>
    <scope>NUCLEOTIDE SEQUENCE</scope>
</reference>
<evidence type="ECO:0000256" key="2">
    <source>
        <dbReference type="ARBA" id="ARBA00022840"/>
    </source>
</evidence>
<accession>A0A645DE25</accession>
<dbReference type="PANTHER" id="PTHR11361:SF34">
    <property type="entry name" value="DNA MISMATCH REPAIR PROTEIN MSH1, MITOCHONDRIAL"/>
    <property type="match status" value="1"/>
</dbReference>
<dbReference type="GO" id="GO:0030983">
    <property type="term" value="F:mismatched DNA binding"/>
    <property type="evidence" value="ECO:0007669"/>
    <property type="project" value="InterPro"/>
</dbReference>
<protein>
    <submittedName>
        <fullName evidence="5">DNA mismatch repair protein MutS</fullName>
    </submittedName>
</protein>
<dbReference type="PANTHER" id="PTHR11361">
    <property type="entry name" value="DNA MISMATCH REPAIR PROTEIN MUTS FAMILY MEMBER"/>
    <property type="match status" value="1"/>
</dbReference>
<sequence>MAGKSTYMRQVALICLMAQTGSFVPAKSARLGIVDRIFTRIGASDDLSSGRSTFMVEMTEVADILRQATADSLLILDEIGRGTSTFDGMSIARAVLEYCADKKKLGAKTLFATHYHELTELENTLPGVKNYSIAIKTKGEDIIFLRKIIPTGADRSYGIEVAKLAGLPDSVVRRAKAILSQLESESGKKRAPDAEITKGESQLSFAALGEGEVIDALRRTQVDSLTPLEAMNLLYELKQKLR</sequence>
<evidence type="ECO:0000259" key="4">
    <source>
        <dbReference type="PROSITE" id="PS00486"/>
    </source>
</evidence>
<dbReference type="GO" id="GO:0005829">
    <property type="term" value="C:cytosol"/>
    <property type="evidence" value="ECO:0007669"/>
    <property type="project" value="TreeGrafter"/>
</dbReference>
<gene>
    <name evidence="5" type="primary">mutS_51</name>
    <name evidence="5" type="ORF">SDC9_134186</name>
</gene>
<dbReference type="GO" id="GO:0005524">
    <property type="term" value="F:ATP binding"/>
    <property type="evidence" value="ECO:0007669"/>
    <property type="project" value="UniProtKB-KW"/>
</dbReference>
<dbReference type="InterPro" id="IPR000432">
    <property type="entry name" value="DNA_mismatch_repair_MutS_C"/>
</dbReference>
<keyword evidence="1" id="KW-0547">Nucleotide-binding</keyword>
<evidence type="ECO:0000313" key="5">
    <source>
        <dbReference type="EMBL" id="MPM87093.1"/>
    </source>
</evidence>
<dbReference type="EMBL" id="VSSQ01034990">
    <property type="protein sequence ID" value="MPM87093.1"/>
    <property type="molecule type" value="Genomic_DNA"/>
</dbReference>
<dbReference type="GO" id="GO:0006298">
    <property type="term" value="P:mismatch repair"/>
    <property type="evidence" value="ECO:0007669"/>
    <property type="project" value="InterPro"/>
</dbReference>
<keyword evidence="3" id="KW-0238">DNA-binding</keyword>
<feature type="domain" description="DNA mismatch repair proteins mutS family" evidence="4">
    <location>
        <begin position="72"/>
        <end position="88"/>
    </location>
</feature>